<dbReference type="AlphaFoldDB" id="A0AAV2NEF1"/>
<dbReference type="Proteomes" id="UP001497644">
    <property type="component" value="Chromosome 13"/>
</dbReference>
<evidence type="ECO:0000313" key="1">
    <source>
        <dbReference type="EMBL" id="CAL1677506.1"/>
    </source>
</evidence>
<gene>
    <name evidence="1" type="ORF">LPLAT_LOCUS3530</name>
</gene>
<evidence type="ECO:0000313" key="2">
    <source>
        <dbReference type="Proteomes" id="UP001497644"/>
    </source>
</evidence>
<sequence>MRTLRKPLWPFILEWQQLKVIEDYVRKLETANAYLKKRLDACKVETRRLEREVEDFRAGPALPLSFFPSFFGRNPPAKIAKEDLSSEIEVEEVGDIRPPTPQTHLIPPSGGETETDLVGFFRHQDGCRQGHGEGFFGLDKCPAW</sequence>
<proteinExistence type="predicted"/>
<dbReference type="EMBL" id="OZ034836">
    <property type="protein sequence ID" value="CAL1677506.1"/>
    <property type="molecule type" value="Genomic_DNA"/>
</dbReference>
<reference evidence="1" key="1">
    <citation type="submission" date="2024-04" db="EMBL/GenBank/DDBJ databases">
        <authorList>
            <consortium name="Molecular Ecology Group"/>
        </authorList>
    </citation>
    <scope>NUCLEOTIDE SEQUENCE</scope>
</reference>
<protein>
    <submittedName>
        <fullName evidence="1">Uncharacterized protein</fullName>
    </submittedName>
</protein>
<organism evidence="1 2">
    <name type="scientific">Lasius platythorax</name>
    <dbReference type="NCBI Taxonomy" id="488582"/>
    <lineage>
        <taxon>Eukaryota</taxon>
        <taxon>Metazoa</taxon>
        <taxon>Ecdysozoa</taxon>
        <taxon>Arthropoda</taxon>
        <taxon>Hexapoda</taxon>
        <taxon>Insecta</taxon>
        <taxon>Pterygota</taxon>
        <taxon>Neoptera</taxon>
        <taxon>Endopterygota</taxon>
        <taxon>Hymenoptera</taxon>
        <taxon>Apocrita</taxon>
        <taxon>Aculeata</taxon>
        <taxon>Formicoidea</taxon>
        <taxon>Formicidae</taxon>
        <taxon>Formicinae</taxon>
        <taxon>Lasius</taxon>
        <taxon>Lasius</taxon>
    </lineage>
</organism>
<name>A0AAV2NEF1_9HYME</name>
<accession>A0AAV2NEF1</accession>
<keyword evidence="2" id="KW-1185">Reference proteome</keyword>